<keyword evidence="3" id="KW-1185">Reference proteome</keyword>
<gene>
    <name evidence="2" type="ORF">ACFS29_05675</name>
</gene>
<comment type="caution">
    <text evidence="2">The sequence shown here is derived from an EMBL/GenBank/DDBJ whole genome shotgun (WGS) entry which is preliminary data.</text>
</comment>
<organism evidence="2 3">
    <name type="scientific">Psychroserpens luteus</name>
    <dbReference type="NCBI Taxonomy" id="1434066"/>
    <lineage>
        <taxon>Bacteria</taxon>
        <taxon>Pseudomonadati</taxon>
        <taxon>Bacteroidota</taxon>
        <taxon>Flavobacteriia</taxon>
        <taxon>Flavobacteriales</taxon>
        <taxon>Flavobacteriaceae</taxon>
        <taxon>Psychroserpens</taxon>
    </lineage>
</organism>
<evidence type="ECO:0000313" key="3">
    <source>
        <dbReference type="Proteomes" id="UP001597548"/>
    </source>
</evidence>
<name>A0ABW5ZQ34_9FLAO</name>
<feature type="region of interest" description="Disordered" evidence="1">
    <location>
        <begin position="30"/>
        <end position="58"/>
    </location>
</feature>
<feature type="compositionally biased region" description="Polar residues" evidence="1">
    <location>
        <begin position="30"/>
        <end position="39"/>
    </location>
</feature>
<reference evidence="3" key="1">
    <citation type="journal article" date="2019" name="Int. J. Syst. Evol. Microbiol.">
        <title>The Global Catalogue of Microorganisms (GCM) 10K type strain sequencing project: providing services to taxonomists for standard genome sequencing and annotation.</title>
        <authorList>
            <consortium name="The Broad Institute Genomics Platform"/>
            <consortium name="The Broad Institute Genome Sequencing Center for Infectious Disease"/>
            <person name="Wu L."/>
            <person name="Ma J."/>
        </authorList>
    </citation>
    <scope>NUCLEOTIDE SEQUENCE [LARGE SCALE GENOMIC DNA]</scope>
    <source>
        <strain evidence="3">KCTC 32514</strain>
    </source>
</reference>
<dbReference type="Proteomes" id="UP001597548">
    <property type="component" value="Unassembled WGS sequence"/>
</dbReference>
<proteinExistence type="predicted"/>
<protein>
    <submittedName>
        <fullName evidence="2">Uncharacterized protein</fullName>
    </submittedName>
</protein>
<accession>A0ABW5ZQ34</accession>
<evidence type="ECO:0000256" key="1">
    <source>
        <dbReference type="SAM" id="MobiDB-lite"/>
    </source>
</evidence>
<sequence>MKKNILGAAVVFFVTLAFLLMLDDITSSGNHEPQQNNVNIEIDDTNKQPNIATLDEEE</sequence>
<evidence type="ECO:0000313" key="2">
    <source>
        <dbReference type="EMBL" id="MFD2915118.1"/>
    </source>
</evidence>
<dbReference type="RefSeq" id="WP_194508605.1">
    <property type="nucleotide sequence ID" value="NZ_JADILU010000005.1"/>
</dbReference>
<dbReference type="EMBL" id="JBHUOS010000002">
    <property type="protein sequence ID" value="MFD2915118.1"/>
    <property type="molecule type" value="Genomic_DNA"/>
</dbReference>